<gene>
    <name evidence="1" type="ORF">NS220_18485</name>
</gene>
<reference evidence="1 2" key="1">
    <citation type="journal article" date="2016" name="Front. Microbiol.">
        <title>Genomic Resource of Rice Seed Associated Bacteria.</title>
        <authorList>
            <person name="Midha S."/>
            <person name="Bansal K."/>
            <person name="Sharma S."/>
            <person name="Kumar N."/>
            <person name="Patil P.P."/>
            <person name="Chaudhry V."/>
            <person name="Patil P.B."/>
        </authorList>
    </citation>
    <scope>NUCLEOTIDE SEQUENCE [LARGE SCALE GENOMIC DNA]</scope>
    <source>
        <strain evidence="1 2">NS220</strain>
    </source>
</reference>
<proteinExistence type="predicted"/>
<dbReference type="RefSeq" id="WP_058625423.1">
    <property type="nucleotide sequence ID" value="NZ_LDRT01000210.1"/>
</dbReference>
<sequence length="332" mass="35999">MDGEKIRSTTQEYGVDLVGDIPTIANPVTSLLVARGAQRQKMTAVAASPLTLAEVERVAPLDIGAPVLALGTRITPRNADHLRGAGINYFDEAGNGHLAFGDTLIDVRGRTADSPGHIRKPTKSASLFTEKRSQVILAVISWPDLLSGRLQDLARAAGVSVSFTQKTLVALEAANYLDGFGPRDPGSLRNIDSLIDGWSAAFSSGLGSRENTRTFRGEFDPSALPDDGPPIYLSGEAVAPWIKRHLTWTIYTEGIPRDAARAGRWASEEREPTIFVREKFWSEPVPAEAFARKRVLVAPPLLMYADLLASGDSREREAAHHLRSDNARLRAA</sequence>
<dbReference type="Pfam" id="PF09952">
    <property type="entry name" value="AbiEi_2"/>
    <property type="match status" value="1"/>
</dbReference>
<dbReference type="EMBL" id="LDRT01000210">
    <property type="protein sequence ID" value="KTR85917.1"/>
    <property type="molecule type" value="Genomic_DNA"/>
</dbReference>
<protein>
    <submittedName>
        <fullName evidence="1">Uncharacterized protein</fullName>
    </submittedName>
</protein>
<dbReference type="OrthoDB" id="6630012at2"/>
<name>A0A147ENI3_MICTE</name>
<dbReference type="AlphaFoldDB" id="A0A147ENI3"/>
<dbReference type="InterPro" id="IPR019238">
    <property type="entry name" value="AbiEi_2"/>
</dbReference>
<comment type="caution">
    <text evidence="1">The sequence shown here is derived from an EMBL/GenBank/DDBJ whole genome shotgun (WGS) entry which is preliminary data.</text>
</comment>
<dbReference type="Proteomes" id="UP000075025">
    <property type="component" value="Unassembled WGS sequence"/>
</dbReference>
<evidence type="ECO:0000313" key="2">
    <source>
        <dbReference type="Proteomes" id="UP000075025"/>
    </source>
</evidence>
<organism evidence="1 2">
    <name type="scientific">Microbacterium testaceum</name>
    <name type="common">Aureobacterium testaceum</name>
    <name type="synonym">Brevibacterium testaceum</name>
    <dbReference type="NCBI Taxonomy" id="2033"/>
    <lineage>
        <taxon>Bacteria</taxon>
        <taxon>Bacillati</taxon>
        <taxon>Actinomycetota</taxon>
        <taxon>Actinomycetes</taxon>
        <taxon>Micrococcales</taxon>
        <taxon>Microbacteriaceae</taxon>
        <taxon>Microbacterium</taxon>
    </lineage>
</organism>
<evidence type="ECO:0000313" key="1">
    <source>
        <dbReference type="EMBL" id="KTR85917.1"/>
    </source>
</evidence>
<dbReference type="PATRIC" id="fig|2033.6.peg.1670"/>
<accession>A0A147ENI3</accession>